<dbReference type="InterPro" id="IPR003615">
    <property type="entry name" value="HNH_nuc"/>
</dbReference>
<evidence type="ECO:0000259" key="4">
    <source>
        <dbReference type="PROSITE" id="PS51194"/>
    </source>
</evidence>
<accession>A0A7J7CJ90</accession>
<evidence type="ECO:0000259" key="3">
    <source>
        <dbReference type="PROSITE" id="PS51192"/>
    </source>
</evidence>
<keyword evidence="5" id="KW-0347">Helicase</keyword>
<protein>
    <submittedName>
        <fullName evidence="5">DNA annealing helicase and endonuclease ZRANB3</fullName>
    </submittedName>
</protein>
<dbReference type="InterPro" id="IPR049730">
    <property type="entry name" value="SNF2/RAD54-like_C"/>
</dbReference>
<dbReference type="GO" id="GO:0004386">
    <property type="term" value="F:helicase activity"/>
    <property type="evidence" value="ECO:0007669"/>
    <property type="project" value="UniProtKB-KW"/>
</dbReference>
<evidence type="ECO:0000313" key="6">
    <source>
        <dbReference type="Proteomes" id="UP000593562"/>
    </source>
</evidence>
<sequence>MLITEEQRKRAEANRVAALAKRKALEECTTSEQNVDPWRLFKCTKVSGDVSTRHPKSHPNELIDPVPVTHLSQSFRVKLEICSPDSFSATPEVVEGFEYPGDEECLQKLSDCLADVVPSHYTQNHIGGKACVYKLRDYDAVLNYLKNYKGLQIDAVPFQTLNVVERLSHSFILQRWEPCRPEHLHDEKVNELMEKLPKKLLATLLPFQLDGLRFGLRRGGRCLIADEMGLGKTLQAIAIAGCFINEGPILVVCPAILRFSWAEELERWLPFCLPSEIHLVFGHRNNPASLTKSPRVVVISYKMLHILQKSILEREWALMIVDESHHVRCSKKKSESGEVKSVLDVAARVKRTILLSGTPSLSRLPFDIFHQINTLWPGLLGKTKYDFAKTYCAVNFVQYSQGKNSRDFSKGTRLEELNVLLKQTVMIRRLKEHVLVQLPPKRRQIITLMLKKSDIALAKAAIRVVNGDTCQKNDTEDQPSQNSNRADEQLSNQEIGIAKLSGFRQWLSIHPLVASFDGTSNFDMTCTSQKMIIFAHHHKVLDGVQEIVCEKGIAFVRIDGRTLARDRQSAVLSFRSSPKVKIAIVGITAGGVGLDFSSAQHVVFLEMPQSPSLMLQAEDRAHRRGQRNAVNIYIFCAMDTVDERHWQYLNMSLHRVSSTTDGKYDSVKELTVEGVSYLEMSGSFDTSCEEQIFDNSRCDKSPSWEEPKLPEYSVAQDIPNFEVYDGLASNQYSRFSERSKPTCSVTLIEDIHMKVSQYTGRIHLYSCIPGVDLRPRPLFESFRPEELGMIDSAPGNDKEAASPFFKDSPRYRHSFLTFINEWNKLRPIDRKKLLGKPLQLPLTAELCYLNESINHDRGGLLRGKSKRRTTPFYEISQTLPSNADWRKVRLFVGYSKKEKEYMQGWTLMGEPLCKLCQTPCKDKRAKTPEFFEDLFCNLDCCEEYRLRTSNRYLRQELFQVEHGVCSKCQLDCHQLVKIIKPLSLVRRREYIKKVAPNLASRKSLLDKLVSDPSEGNAWHADHIVPVYQGGGECRLENMRTLCVTCHADVTAAQQAERKSTRARAKKNLKDALNNLKNVQDMKRTRIYKVQRDLEIKEDMDDDDLLVVVPGSAYSGDQVATSSEDLHKSSEAKSSHMNGT</sequence>
<comment type="caution">
    <text evidence="5">The sequence shown here is derived from an EMBL/GenBank/DDBJ whole genome shotgun (WGS) entry which is preliminary data.</text>
</comment>
<keyword evidence="5" id="KW-0540">Nuclease</keyword>
<evidence type="ECO:0000256" key="2">
    <source>
        <dbReference type="SAM" id="MobiDB-lite"/>
    </source>
</evidence>
<dbReference type="Gene3D" id="3.40.50.300">
    <property type="entry name" value="P-loop containing nucleotide triphosphate hydrolases"/>
    <property type="match status" value="1"/>
</dbReference>
<reference evidence="5 6" key="1">
    <citation type="journal article" date="2020" name="Nat. Commun.">
        <title>Genome of Tripterygium wilfordii and identification of cytochrome P450 involved in triptolide biosynthesis.</title>
        <authorList>
            <person name="Tu L."/>
            <person name="Su P."/>
            <person name="Zhang Z."/>
            <person name="Gao L."/>
            <person name="Wang J."/>
            <person name="Hu T."/>
            <person name="Zhou J."/>
            <person name="Zhang Y."/>
            <person name="Zhao Y."/>
            <person name="Liu Y."/>
            <person name="Song Y."/>
            <person name="Tong Y."/>
            <person name="Lu Y."/>
            <person name="Yang J."/>
            <person name="Xu C."/>
            <person name="Jia M."/>
            <person name="Peters R.J."/>
            <person name="Huang L."/>
            <person name="Gao W."/>
        </authorList>
    </citation>
    <scope>NUCLEOTIDE SEQUENCE [LARGE SCALE GENOMIC DNA]</scope>
    <source>
        <strain evidence="6">cv. XIE 37</strain>
        <tissue evidence="5">Leaf</tissue>
    </source>
</reference>
<dbReference type="GO" id="GO:0006281">
    <property type="term" value="P:DNA repair"/>
    <property type="evidence" value="ECO:0007669"/>
    <property type="project" value="TreeGrafter"/>
</dbReference>
<feature type="domain" description="Helicase C-terminal" evidence="4">
    <location>
        <begin position="518"/>
        <end position="671"/>
    </location>
</feature>
<dbReference type="GO" id="GO:0031297">
    <property type="term" value="P:replication fork processing"/>
    <property type="evidence" value="ECO:0007669"/>
    <property type="project" value="TreeGrafter"/>
</dbReference>
<dbReference type="InterPro" id="IPR014001">
    <property type="entry name" value="Helicase_ATP-bd"/>
</dbReference>
<dbReference type="GO" id="GO:0008270">
    <property type="term" value="F:zinc ion binding"/>
    <property type="evidence" value="ECO:0007669"/>
    <property type="project" value="InterPro"/>
</dbReference>
<keyword evidence="5" id="KW-0255">Endonuclease</keyword>
<dbReference type="PROSITE" id="PS51192">
    <property type="entry name" value="HELICASE_ATP_BIND_1"/>
    <property type="match status" value="1"/>
</dbReference>
<dbReference type="EMBL" id="JAAARO010000016">
    <property type="protein sequence ID" value="KAF5734127.1"/>
    <property type="molecule type" value="Genomic_DNA"/>
</dbReference>
<dbReference type="InterPro" id="IPR000330">
    <property type="entry name" value="SNF2_N"/>
</dbReference>
<keyword evidence="6" id="KW-1185">Reference proteome</keyword>
<dbReference type="InterPro" id="IPR038718">
    <property type="entry name" value="SNF2-like_sf"/>
</dbReference>
<evidence type="ECO:0000256" key="1">
    <source>
        <dbReference type="ARBA" id="ARBA00022801"/>
    </source>
</evidence>
<keyword evidence="1" id="KW-0378">Hydrolase</keyword>
<dbReference type="CDD" id="cd18793">
    <property type="entry name" value="SF2_C_SNF"/>
    <property type="match status" value="1"/>
</dbReference>
<dbReference type="Gene3D" id="3.40.50.10810">
    <property type="entry name" value="Tandem AAA-ATPase domain"/>
    <property type="match status" value="1"/>
</dbReference>
<keyword evidence="5" id="KW-0547">Nucleotide-binding</keyword>
<dbReference type="InterPro" id="IPR027417">
    <property type="entry name" value="P-loop_NTPase"/>
</dbReference>
<gene>
    <name evidence="5" type="ORF">HS088_TW16G00569</name>
</gene>
<dbReference type="FunFam" id="3.40.50.10810:FF:000065">
    <property type="entry name" value="SNF2 DNA repair protein, putative"/>
    <property type="match status" value="1"/>
</dbReference>
<dbReference type="FunCoup" id="A0A7J7CJ90">
    <property type="interactions" value="1402"/>
</dbReference>
<dbReference type="GO" id="GO:0016787">
    <property type="term" value="F:hydrolase activity"/>
    <property type="evidence" value="ECO:0007669"/>
    <property type="project" value="UniProtKB-KW"/>
</dbReference>
<proteinExistence type="predicted"/>
<dbReference type="Proteomes" id="UP000593562">
    <property type="component" value="Unassembled WGS sequence"/>
</dbReference>
<dbReference type="PANTHER" id="PTHR45766">
    <property type="entry name" value="DNA ANNEALING HELICASE AND ENDONUCLEASE ZRANB3 FAMILY MEMBER"/>
    <property type="match status" value="1"/>
</dbReference>
<dbReference type="Gene3D" id="1.10.30.50">
    <property type="match status" value="1"/>
</dbReference>
<name>A0A7J7CJ90_TRIWF</name>
<feature type="region of interest" description="Disordered" evidence="2">
    <location>
        <begin position="1114"/>
        <end position="1139"/>
    </location>
</feature>
<dbReference type="SUPFAM" id="SSF52540">
    <property type="entry name" value="P-loop containing nucleoside triphosphate hydrolases"/>
    <property type="match status" value="2"/>
</dbReference>
<dbReference type="InterPro" id="IPR002711">
    <property type="entry name" value="HNH"/>
</dbReference>
<dbReference type="GO" id="GO:0043596">
    <property type="term" value="C:nuclear replication fork"/>
    <property type="evidence" value="ECO:0007669"/>
    <property type="project" value="TreeGrafter"/>
</dbReference>
<dbReference type="GO" id="GO:0004520">
    <property type="term" value="F:DNA endonuclease activity"/>
    <property type="evidence" value="ECO:0007669"/>
    <property type="project" value="TreeGrafter"/>
</dbReference>
<dbReference type="Pfam" id="PF01844">
    <property type="entry name" value="HNH"/>
    <property type="match status" value="1"/>
</dbReference>
<feature type="region of interest" description="Disordered" evidence="2">
    <location>
        <begin position="470"/>
        <end position="489"/>
    </location>
</feature>
<feature type="compositionally biased region" description="Basic and acidic residues" evidence="2">
    <location>
        <begin position="1123"/>
        <end position="1133"/>
    </location>
</feature>
<evidence type="ECO:0000313" key="5">
    <source>
        <dbReference type="EMBL" id="KAF5734127.1"/>
    </source>
</evidence>
<dbReference type="SMART" id="SM00490">
    <property type="entry name" value="HELICc"/>
    <property type="match status" value="1"/>
</dbReference>
<feature type="domain" description="Helicase ATP-binding" evidence="3">
    <location>
        <begin position="213"/>
        <end position="377"/>
    </location>
</feature>
<dbReference type="PANTHER" id="PTHR45766:SF5">
    <property type="entry name" value="SNF2 DOMAIN-CONTAINING PROTEIN _ HELICASE DOMAIN-CONTAINING PROTEIN _ HNH ENDONUCLEASE DOMAIN-CONTAINING PROTEIN"/>
    <property type="match status" value="1"/>
</dbReference>
<dbReference type="InParanoid" id="A0A7J7CJ90"/>
<dbReference type="GO" id="GO:0003676">
    <property type="term" value="F:nucleic acid binding"/>
    <property type="evidence" value="ECO:0007669"/>
    <property type="project" value="InterPro"/>
</dbReference>
<dbReference type="Pfam" id="PF00176">
    <property type="entry name" value="SNF2-rel_dom"/>
    <property type="match status" value="1"/>
</dbReference>
<dbReference type="Pfam" id="PF00271">
    <property type="entry name" value="Helicase_C"/>
    <property type="match status" value="1"/>
</dbReference>
<keyword evidence="5" id="KW-0067">ATP-binding</keyword>
<dbReference type="SMART" id="SM00487">
    <property type="entry name" value="DEXDc"/>
    <property type="match status" value="1"/>
</dbReference>
<dbReference type="PROSITE" id="PS51194">
    <property type="entry name" value="HELICASE_CTER"/>
    <property type="match status" value="1"/>
</dbReference>
<organism evidence="5 6">
    <name type="scientific">Tripterygium wilfordii</name>
    <name type="common">Thunder God vine</name>
    <dbReference type="NCBI Taxonomy" id="458696"/>
    <lineage>
        <taxon>Eukaryota</taxon>
        <taxon>Viridiplantae</taxon>
        <taxon>Streptophyta</taxon>
        <taxon>Embryophyta</taxon>
        <taxon>Tracheophyta</taxon>
        <taxon>Spermatophyta</taxon>
        <taxon>Magnoliopsida</taxon>
        <taxon>eudicotyledons</taxon>
        <taxon>Gunneridae</taxon>
        <taxon>Pentapetalae</taxon>
        <taxon>rosids</taxon>
        <taxon>fabids</taxon>
        <taxon>Celastrales</taxon>
        <taxon>Celastraceae</taxon>
        <taxon>Tripterygium</taxon>
    </lineage>
</organism>
<dbReference type="AlphaFoldDB" id="A0A7J7CJ90"/>
<dbReference type="GO" id="GO:0005524">
    <property type="term" value="F:ATP binding"/>
    <property type="evidence" value="ECO:0007669"/>
    <property type="project" value="InterPro"/>
</dbReference>
<dbReference type="CDD" id="cd00085">
    <property type="entry name" value="HNHc"/>
    <property type="match status" value="1"/>
</dbReference>
<dbReference type="InterPro" id="IPR001650">
    <property type="entry name" value="Helicase_C-like"/>
</dbReference>